<dbReference type="Proteomes" id="UP000680839">
    <property type="component" value="Chromosome"/>
</dbReference>
<evidence type="ECO:0000256" key="1">
    <source>
        <dbReference type="ARBA" id="ARBA00023015"/>
    </source>
</evidence>
<evidence type="ECO:0000313" key="5">
    <source>
        <dbReference type="EMBL" id="QWG11338.1"/>
    </source>
</evidence>
<dbReference type="PRINTS" id="PR00035">
    <property type="entry name" value="HTHGNTR"/>
</dbReference>
<keyword evidence="3" id="KW-0804">Transcription</keyword>
<dbReference type="Gene3D" id="1.10.10.10">
    <property type="entry name" value="Winged helix-like DNA-binding domain superfamily/Winged helix DNA-binding domain"/>
    <property type="match status" value="1"/>
</dbReference>
<proteinExistence type="predicted"/>
<dbReference type="InterPro" id="IPR011711">
    <property type="entry name" value="GntR_C"/>
</dbReference>
<protein>
    <submittedName>
        <fullName evidence="5">FadR family transcriptional regulator</fullName>
    </submittedName>
</protein>
<dbReference type="SUPFAM" id="SSF48008">
    <property type="entry name" value="GntR ligand-binding domain-like"/>
    <property type="match status" value="1"/>
</dbReference>
<dbReference type="Gene3D" id="1.20.120.530">
    <property type="entry name" value="GntR ligand-binding domain-like"/>
    <property type="match status" value="1"/>
</dbReference>
<dbReference type="Pfam" id="PF07729">
    <property type="entry name" value="FCD"/>
    <property type="match status" value="1"/>
</dbReference>
<keyword evidence="2" id="KW-0238">DNA-binding</keyword>
<dbReference type="SUPFAM" id="SSF46785">
    <property type="entry name" value="Winged helix' DNA-binding domain"/>
    <property type="match status" value="1"/>
</dbReference>
<dbReference type="GO" id="GO:0003700">
    <property type="term" value="F:DNA-binding transcription factor activity"/>
    <property type="evidence" value="ECO:0007669"/>
    <property type="project" value="InterPro"/>
</dbReference>
<dbReference type="PANTHER" id="PTHR43537">
    <property type="entry name" value="TRANSCRIPTIONAL REGULATOR, GNTR FAMILY"/>
    <property type="match status" value="1"/>
</dbReference>
<reference evidence="5" key="1">
    <citation type="submission" date="2021-06" db="EMBL/GenBank/DDBJ databases">
        <title>Bradyrhizobium sp. S2-20-1 Genome sequencing.</title>
        <authorList>
            <person name="Jin L."/>
        </authorList>
    </citation>
    <scope>NUCLEOTIDE SEQUENCE</scope>
    <source>
        <strain evidence="5">S2-20-1</strain>
    </source>
</reference>
<evidence type="ECO:0000259" key="4">
    <source>
        <dbReference type="PROSITE" id="PS50949"/>
    </source>
</evidence>
<name>A0A975RL60_9BRAD</name>
<sequence length="241" mass="25575">MTIGSIVRGPRLSDEVARQLGAAIRGGEFLPGARLPSEKELAERFDVSRMVVREAMSRLKSDELIETRQGLGAFVSAEPGRGLFRLQSDPAAVKDLHDIFQLRVAVEGAAAGLAAVSANRSELAAMRGSLRDLKTAIAAGEDGVEADNRFHAAIAQASRNPYLGRFLTFLGANLHGAIARARSNTAARHPESILAVQAEHEAVFTAIEQRDARGAEAAMRGHLSAAMERLGLGPFAGSARS</sequence>
<dbReference type="GO" id="GO:0003677">
    <property type="term" value="F:DNA binding"/>
    <property type="evidence" value="ECO:0007669"/>
    <property type="project" value="UniProtKB-KW"/>
</dbReference>
<dbReference type="PROSITE" id="PS50949">
    <property type="entry name" value="HTH_GNTR"/>
    <property type="match status" value="1"/>
</dbReference>
<dbReference type="AlphaFoldDB" id="A0A975RL60"/>
<evidence type="ECO:0000256" key="2">
    <source>
        <dbReference type="ARBA" id="ARBA00023125"/>
    </source>
</evidence>
<dbReference type="Pfam" id="PF00392">
    <property type="entry name" value="GntR"/>
    <property type="match status" value="1"/>
</dbReference>
<evidence type="ECO:0000256" key="3">
    <source>
        <dbReference type="ARBA" id="ARBA00023163"/>
    </source>
</evidence>
<evidence type="ECO:0000313" key="6">
    <source>
        <dbReference type="Proteomes" id="UP000680839"/>
    </source>
</evidence>
<dbReference type="InterPro" id="IPR000524">
    <property type="entry name" value="Tscrpt_reg_HTH_GntR"/>
</dbReference>
<feature type="domain" description="HTH gntR-type" evidence="4">
    <location>
        <begin position="10"/>
        <end position="78"/>
    </location>
</feature>
<dbReference type="InterPro" id="IPR036390">
    <property type="entry name" value="WH_DNA-bd_sf"/>
</dbReference>
<dbReference type="EMBL" id="CP076134">
    <property type="protein sequence ID" value="QWG11338.1"/>
    <property type="molecule type" value="Genomic_DNA"/>
</dbReference>
<dbReference type="InterPro" id="IPR036388">
    <property type="entry name" value="WH-like_DNA-bd_sf"/>
</dbReference>
<dbReference type="SMART" id="SM00895">
    <property type="entry name" value="FCD"/>
    <property type="match status" value="1"/>
</dbReference>
<keyword evidence="1" id="KW-0805">Transcription regulation</keyword>
<dbReference type="SMART" id="SM00345">
    <property type="entry name" value="HTH_GNTR"/>
    <property type="match status" value="1"/>
</dbReference>
<gene>
    <name evidence="5" type="ORF">KMZ29_16505</name>
</gene>
<organism evidence="5 6">
    <name type="scientific">Bradyrhizobium sediminis</name>
    <dbReference type="NCBI Taxonomy" id="2840469"/>
    <lineage>
        <taxon>Bacteria</taxon>
        <taxon>Pseudomonadati</taxon>
        <taxon>Pseudomonadota</taxon>
        <taxon>Alphaproteobacteria</taxon>
        <taxon>Hyphomicrobiales</taxon>
        <taxon>Nitrobacteraceae</taxon>
        <taxon>Bradyrhizobium</taxon>
    </lineage>
</organism>
<dbReference type="CDD" id="cd07377">
    <property type="entry name" value="WHTH_GntR"/>
    <property type="match status" value="1"/>
</dbReference>
<dbReference type="InterPro" id="IPR008920">
    <property type="entry name" value="TF_FadR/GntR_C"/>
</dbReference>
<dbReference type="PANTHER" id="PTHR43537:SF44">
    <property type="entry name" value="GNTR FAMILY REGULATORY PROTEIN"/>
    <property type="match status" value="1"/>
</dbReference>
<accession>A0A975RL60</accession>